<gene>
    <name evidence="2" type="ORF">JIN87_13810</name>
</gene>
<name>A0A934RX50_9BACT</name>
<dbReference type="Pfam" id="PF00535">
    <property type="entry name" value="Glycos_transf_2"/>
    <property type="match status" value="1"/>
</dbReference>
<comment type="caution">
    <text evidence="2">The sequence shown here is derived from an EMBL/GenBank/DDBJ whole genome shotgun (WGS) entry which is preliminary data.</text>
</comment>
<sequence>MKNYPDIAIVIATCKPTGLLERTIKSLVQCVDPPTLRRIIIAENGPVSTAAELVDGYKAALPIEHHFYPNAKKCGALNRALAELDDELIVYFDDDVRIHPETLLAYAEAAKGATRGAFFGGRCKVDYEEEPEGWLGKYLPAAAKGWAPSKESSELVKPGALGFNWAAFAEDLREIGGYDERCGPGTLANADEMNVQQKLLENGVRGYYLPDAIAWHYVPPERCSEAWLLQYIRKGGAGKGIAYAEGDRKLFWKQQIGCRLKLVAYKLALPFAVRYRTRFHCEFKINWLEGKLEGMKLGIDEKRAPLPSSHSPKSVQH</sequence>
<protein>
    <submittedName>
        <fullName evidence="2">Glycosyltransferase family 2 protein</fullName>
    </submittedName>
</protein>
<dbReference type="InterPro" id="IPR001173">
    <property type="entry name" value="Glyco_trans_2-like"/>
</dbReference>
<organism evidence="2 3">
    <name type="scientific">Pelagicoccus mobilis</name>
    <dbReference type="NCBI Taxonomy" id="415221"/>
    <lineage>
        <taxon>Bacteria</taxon>
        <taxon>Pseudomonadati</taxon>
        <taxon>Verrucomicrobiota</taxon>
        <taxon>Opitutia</taxon>
        <taxon>Puniceicoccales</taxon>
        <taxon>Pelagicoccaceae</taxon>
        <taxon>Pelagicoccus</taxon>
    </lineage>
</organism>
<dbReference type="EMBL" id="JAENIL010000024">
    <property type="protein sequence ID" value="MBK1877948.1"/>
    <property type="molecule type" value="Genomic_DNA"/>
</dbReference>
<accession>A0A934RX50</accession>
<dbReference type="RefSeq" id="WP_200356161.1">
    <property type="nucleotide sequence ID" value="NZ_JAENIL010000024.1"/>
</dbReference>
<evidence type="ECO:0000259" key="1">
    <source>
        <dbReference type="Pfam" id="PF00535"/>
    </source>
</evidence>
<evidence type="ECO:0000313" key="2">
    <source>
        <dbReference type="EMBL" id="MBK1877948.1"/>
    </source>
</evidence>
<feature type="domain" description="Glycosyltransferase 2-like" evidence="1">
    <location>
        <begin position="9"/>
        <end position="138"/>
    </location>
</feature>
<dbReference type="SUPFAM" id="SSF53448">
    <property type="entry name" value="Nucleotide-diphospho-sugar transferases"/>
    <property type="match status" value="1"/>
</dbReference>
<reference evidence="2" key="1">
    <citation type="submission" date="2021-01" db="EMBL/GenBank/DDBJ databases">
        <title>Modified the classification status of verrucomicrobia.</title>
        <authorList>
            <person name="Feng X."/>
        </authorList>
    </citation>
    <scope>NUCLEOTIDE SEQUENCE</scope>
    <source>
        <strain evidence="2">KCTC 13126</strain>
    </source>
</reference>
<proteinExistence type="predicted"/>
<keyword evidence="3" id="KW-1185">Reference proteome</keyword>
<evidence type="ECO:0000313" key="3">
    <source>
        <dbReference type="Proteomes" id="UP000617628"/>
    </source>
</evidence>
<dbReference type="Proteomes" id="UP000617628">
    <property type="component" value="Unassembled WGS sequence"/>
</dbReference>
<dbReference type="InterPro" id="IPR029044">
    <property type="entry name" value="Nucleotide-diphossugar_trans"/>
</dbReference>
<dbReference type="Gene3D" id="3.90.550.10">
    <property type="entry name" value="Spore Coat Polysaccharide Biosynthesis Protein SpsA, Chain A"/>
    <property type="match status" value="1"/>
</dbReference>
<dbReference type="AlphaFoldDB" id="A0A934RX50"/>